<protein>
    <submittedName>
        <fullName evidence="2">Uncharacterized protein</fullName>
    </submittedName>
</protein>
<feature type="transmembrane region" description="Helical" evidence="1">
    <location>
        <begin position="226"/>
        <end position="245"/>
    </location>
</feature>
<comment type="caution">
    <text evidence="2">The sequence shown here is derived from an EMBL/GenBank/DDBJ whole genome shotgun (WGS) entry which is preliminary data.</text>
</comment>
<dbReference type="EMBL" id="VRMQ01000004">
    <property type="protein sequence ID" value="TXN15023.1"/>
    <property type="molecule type" value="Genomic_DNA"/>
</dbReference>
<feature type="transmembrane region" description="Helical" evidence="1">
    <location>
        <begin position="103"/>
        <end position="120"/>
    </location>
</feature>
<feature type="transmembrane region" description="Helical" evidence="1">
    <location>
        <begin position="157"/>
        <end position="173"/>
    </location>
</feature>
<keyword evidence="1" id="KW-0472">Membrane</keyword>
<dbReference type="AlphaFoldDB" id="A0AA46QTD3"/>
<proteinExistence type="predicted"/>
<feature type="transmembrane region" description="Helical" evidence="1">
    <location>
        <begin position="46"/>
        <end position="65"/>
    </location>
</feature>
<feature type="transmembrane region" description="Helical" evidence="1">
    <location>
        <begin position="361"/>
        <end position="378"/>
    </location>
</feature>
<dbReference type="Proteomes" id="UP000321504">
    <property type="component" value="Unassembled WGS sequence"/>
</dbReference>
<feature type="transmembrane region" description="Helical" evidence="1">
    <location>
        <begin position="334"/>
        <end position="355"/>
    </location>
</feature>
<organism evidence="2 3">
    <name type="scientific">Vibrio parahaemolyticus</name>
    <dbReference type="NCBI Taxonomy" id="670"/>
    <lineage>
        <taxon>Bacteria</taxon>
        <taxon>Pseudomonadati</taxon>
        <taxon>Pseudomonadota</taxon>
        <taxon>Gammaproteobacteria</taxon>
        <taxon>Vibrionales</taxon>
        <taxon>Vibrionaceae</taxon>
        <taxon>Vibrio</taxon>
    </lineage>
</organism>
<keyword evidence="1" id="KW-0812">Transmembrane</keyword>
<feature type="transmembrane region" description="Helical" evidence="1">
    <location>
        <begin position="194"/>
        <end position="214"/>
    </location>
</feature>
<reference evidence="2 3" key="1">
    <citation type="submission" date="2019-08" db="EMBL/GenBank/DDBJ databases">
        <title>Emerging of two pre-pandemic pathogenic O4:KUT lineages of Vibrio parahaemolyticus in coastal eastern China.</title>
        <authorList>
            <person name="Yu H."/>
        </authorList>
    </citation>
    <scope>NUCLEOTIDE SEQUENCE [LARGE SCALE GENOMIC DNA]</scope>
    <source>
        <strain evidence="2 3">HZ17-383</strain>
    </source>
</reference>
<gene>
    <name evidence="2" type="ORF">FVP01_18760</name>
</gene>
<name>A0AA46QTD3_VIBPH</name>
<feature type="transmembrane region" description="Helical" evidence="1">
    <location>
        <begin position="12"/>
        <end position="34"/>
    </location>
</feature>
<accession>A0AA46QTD3</accession>
<feature type="transmembrane region" description="Helical" evidence="1">
    <location>
        <begin position="275"/>
        <end position="291"/>
    </location>
</feature>
<evidence type="ECO:0000313" key="2">
    <source>
        <dbReference type="EMBL" id="TXN15023.1"/>
    </source>
</evidence>
<keyword evidence="1" id="KW-1133">Transmembrane helix</keyword>
<evidence type="ECO:0000256" key="1">
    <source>
        <dbReference type="SAM" id="Phobius"/>
    </source>
</evidence>
<dbReference type="RefSeq" id="WP_147724782.1">
    <property type="nucleotide sequence ID" value="NZ_VRMQ01000004.1"/>
</dbReference>
<feature type="transmembrane region" description="Helical" evidence="1">
    <location>
        <begin position="303"/>
        <end position="322"/>
    </location>
</feature>
<evidence type="ECO:0000313" key="3">
    <source>
        <dbReference type="Proteomes" id="UP000321504"/>
    </source>
</evidence>
<sequence>MMLKFSLGKLSSLAFVALPGFSRLVIFYIAALMLDTNSFASFSSAYSLAVVVAMVGAIGSGLLILKDEIAVTVSSLLKFTVISVIVSLPIFFIFFLNSNDVELFVYLFLLGLGLSANQVLRHSFILEKKFFLGACYETVLILLSLICIFSFTNHLILSIGISYIFISITFSLIKSPLDNNNNNNNNSNNNIKSIMVIGYSNLASSGILFLLPTFSTMISEPEVTKVTSLLVSVIGIVTVFPRAIYNLKVIDFKRLLEDRDVFNYKLSLFDYRKKVYLIMALGIFFVNSYALTIETDIPKINIFIYSLMMSSFICIGQAFMPETNMMNFINKEKYLMFLNFFVFFLFFLSFLIIKALNFLDGFYSIQVLCLLISFLYAIRSALVIREIEGYISSPKKVEVCT</sequence>
<feature type="transmembrane region" description="Helical" evidence="1">
    <location>
        <begin position="77"/>
        <end position="97"/>
    </location>
</feature>
<feature type="transmembrane region" description="Helical" evidence="1">
    <location>
        <begin position="132"/>
        <end position="151"/>
    </location>
</feature>